<protein>
    <submittedName>
        <fullName evidence="3">Glucan biosynthesis protein</fullName>
    </submittedName>
</protein>
<dbReference type="InterPro" id="IPR019734">
    <property type="entry name" value="TPR_rpt"/>
</dbReference>
<gene>
    <name evidence="3" type="ORF">A3844_26125</name>
</gene>
<evidence type="ECO:0000259" key="2">
    <source>
        <dbReference type="SMART" id="SM00860"/>
    </source>
</evidence>
<reference evidence="3 4" key="1">
    <citation type="submission" date="2016-03" db="EMBL/GenBank/DDBJ databases">
        <authorList>
            <person name="Sant'Anna F.H."/>
            <person name="Ambrosini A."/>
            <person name="Souza R."/>
            <person name="Bach E."/>
            <person name="Fernandes G."/>
            <person name="Balsanelli E."/>
            <person name="Baura V.A."/>
            <person name="Souza E.M."/>
            <person name="Passaglia L."/>
        </authorList>
    </citation>
    <scope>NUCLEOTIDE SEQUENCE [LARGE SCALE GENOMIC DNA]</scope>
    <source>
        <strain evidence="3 4">P26E</strain>
    </source>
</reference>
<dbReference type="InterPro" id="IPR018958">
    <property type="entry name" value="Knr4/Smi1-like_dom"/>
</dbReference>
<keyword evidence="4" id="KW-1185">Reference proteome</keyword>
<name>A0ABX3EK24_9BACL</name>
<evidence type="ECO:0000313" key="4">
    <source>
        <dbReference type="Proteomes" id="UP000186058"/>
    </source>
</evidence>
<dbReference type="Gene3D" id="3.40.1580.10">
    <property type="entry name" value="SMI1/KNR4-like"/>
    <property type="match status" value="1"/>
</dbReference>
<feature type="repeat" description="TPR" evidence="1">
    <location>
        <begin position="69"/>
        <end position="102"/>
    </location>
</feature>
<dbReference type="InterPro" id="IPR037883">
    <property type="entry name" value="Knr4/Smi1-like_sf"/>
</dbReference>
<dbReference type="SMART" id="SM00860">
    <property type="entry name" value="SMI1_KNR4"/>
    <property type="match status" value="1"/>
</dbReference>
<dbReference type="SUPFAM" id="SSF48452">
    <property type="entry name" value="TPR-like"/>
    <property type="match status" value="1"/>
</dbReference>
<evidence type="ECO:0000256" key="1">
    <source>
        <dbReference type="PROSITE-ProRule" id="PRU00339"/>
    </source>
</evidence>
<feature type="domain" description="Knr4/Smi1-like" evidence="2">
    <location>
        <begin position="164"/>
        <end position="303"/>
    </location>
</feature>
<sequence length="571" mass="64050">MEETLLAQLVQWHEDDEFAKIVDRIMEIPEPDRDYTLIGQLGRALNNLDRYHEALEQLLSVAGQGEKDPIWHYRAGYAYYYLKQYDQAVREFELADQLEPGDEAVQQLLGWSRRAAEREVREQQRFAAAQAGESTAGGSTVEPFDFDGFWEDSDYARKSYVSDPPTDELIASVEQELGYKLPAFYIEMMKRQNGGIPRDTCFPTEEATSWAEDHVAVTGIMGIGREKTYSLCGELGSRFMIEEWGYPDIGVVFGDCPSAGHDVIMLDYRASGPEGEPAVIHVDQEADYEITFLAKDFESFVRGLVNEEVFDTSEEDKAEDLRKVAHGAFSPLLAELCGNVTEIDNVEGIIRTICTEIVEDKGHFSLHADERSILMYDVQFWLYTKSYPQTNRAEYLEVYSKMIAFGGEFGTGGYAPSFITDWLDDRVRQGSIIERGGVLSFTEEAREALLHRLNGVTVPATGNVAPFILVEQENGGVSVILSVGTYLADLFDTRADEGFEGNGYDWASLAAVFLEEQMPELTGIVHFDPEADMFCAYSGNREAILGFAAGFKQACEDEALIRDLFSRAELD</sequence>
<dbReference type="Pfam" id="PF15595">
    <property type="entry name" value="Imm51"/>
    <property type="match status" value="1"/>
</dbReference>
<evidence type="ECO:0000313" key="3">
    <source>
        <dbReference type="EMBL" id="OKP81529.1"/>
    </source>
</evidence>
<dbReference type="InterPro" id="IPR011990">
    <property type="entry name" value="TPR-like_helical_dom_sf"/>
</dbReference>
<dbReference type="SUPFAM" id="SSF160631">
    <property type="entry name" value="SMI1/KNR4-like"/>
    <property type="match status" value="1"/>
</dbReference>
<dbReference type="Gene3D" id="1.25.40.10">
    <property type="entry name" value="Tetratricopeptide repeat domain"/>
    <property type="match status" value="1"/>
</dbReference>
<comment type="caution">
    <text evidence="3">The sequence shown here is derived from an EMBL/GenBank/DDBJ whole genome shotgun (WGS) entry which is preliminary data.</text>
</comment>
<dbReference type="RefSeq" id="WP_074109037.1">
    <property type="nucleotide sequence ID" value="NZ_LVWI01000078.1"/>
</dbReference>
<dbReference type="Pfam" id="PF14568">
    <property type="entry name" value="SUKH_6"/>
    <property type="match status" value="1"/>
</dbReference>
<organism evidence="3 4">
    <name type="scientific">Paenibacillus helianthi</name>
    <dbReference type="NCBI Taxonomy" id="1349432"/>
    <lineage>
        <taxon>Bacteria</taxon>
        <taxon>Bacillati</taxon>
        <taxon>Bacillota</taxon>
        <taxon>Bacilli</taxon>
        <taxon>Bacillales</taxon>
        <taxon>Paenibacillaceae</taxon>
        <taxon>Paenibacillus</taxon>
    </lineage>
</organism>
<dbReference type="EMBL" id="LVWI01000078">
    <property type="protein sequence ID" value="OKP81529.1"/>
    <property type="molecule type" value="Genomic_DNA"/>
</dbReference>
<dbReference type="PROSITE" id="PS50005">
    <property type="entry name" value="TPR"/>
    <property type="match status" value="1"/>
</dbReference>
<dbReference type="InterPro" id="IPR028956">
    <property type="entry name" value="Imm51"/>
</dbReference>
<proteinExistence type="predicted"/>
<keyword evidence="1" id="KW-0802">TPR repeat</keyword>
<accession>A0ABX3EK24</accession>
<dbReference type="Proteomes" id="UP000186058">
    <property type="component" value="Unassembled WGS sequence"/>
</dbReference>